<protein>
    <submittedName>
        <fullName evidence="1">Uncharacterized protein</fullName>
    </submittedName>
</protein>
<name>A0AAD4WIH9_PRUDU</name>
<evidence type="ECO:0000313" key="2">
    <source>
        <dbReference type="Proteomes" id="UP001054821"/>
    </source>
</evidence>
<dbReference type="AlphaFoldDB" id="A0AAD4WIH9"/>
<comment type="caution">
    <text evidence="1">The sequence shown here is derived from an EMBL/GenBank/DDBJ whole genome shotgun (WGS) entry which is preliminary data.</text>
</comment>
<organism evidence="1 2">
    <name type="scientific">Prunus dulcis</name>
    <name type="common">Almond</name>
    <name type="synonym">Amygdalus dulcis</name>
    <dbReference type="NCBI Taxonomy" id="3755"/>
    <lineage>
        <taxon>Eukaryota</taxon>
        <taxon>Viridiplantae</taxon>
        <taxon>Streptophyta</taxon>
        <taxon>Embryophyta</taxon>
        <taxon>Tracheophyta</taxon>
        <taxon>Spermatophyta</taxon>
        <taxon>Magnoliopsida</taxon>
        <taxon>eudicotyledons</taxon>
        <taxon>Gunneridae</taxon>
        <taxon>Pentapetalae</taxon>
        <taxon>rosids</taxon>
        <taxon>fabids</taxon>
        <taxon>Rosales</taxon>
        <taxon>Rosaceae</taxon>
        <taxon>Amygdaloideae</taxon>
        <taxon>Amygdaleae</taxon>
        <taxon>Prunus</taxon>
    </lineage>
</organism>
<dbReference type="Proteomes" id="UP001054821">
    <property type="component" value="Chromosome 2"/>
</dbReference>
<keyword evidence="2" id="KW-1185">Reference proteome</keyword>
<proteinExistence type="predicted"/>
<accession>A0AAD4WIH9</accession>
<gene>
    <name evidence="1" type="ORF">L3X38_011599</name>
</gene>
<sequence>MGTHRVEVFQAEANDDQMNLNLDLVNERRDHAPLRNASYQQRVARYYNSCIKHLAFQVGDLVLCKVMLATRKPSYGSLGPTWEEPYRVFKVVRSGTYRLKDLKGANLPHPWNAEYLKKYYH</sequence>
<evidence type="ECO:0000313" key="1">
    <source>
        <dbReference type="EMBL" id="KAI5343723.1"/>
    </source>
</evidence>
<reference evidence="1 2" key="1">
    <citation type="journal article" date="2022" name="G3 (Bethesda)">
        <title>Whole-genome sequence and methylome profiling of the almond [Prunus dulcis (Mill.) D.A. Webb] cultivar 'Nonpareil'.</title>
        <authorList>
            <person name="D'Amico-Willman K.M."/>
            <person name="Ouma W.Z."/>
            <person name="Meulia T."/>
            <person name="Sideli G.M."/>
            <person name="Gradziel T.M."/>
            <person name="Fresnedo-Ramirez J."/>
        </authorList>
    </citation>
    <scope>NUCLEOTIDE SEQUENCE [LARGE SCALE GENOMIC DNA]</scope>
    <source>
        <strain evidence="1">Clone GOH B32 T37-40</strain>
    </source>
</reference>
<dbReference type="EMBL" id="JAJFAZ020000002">
    <property type="protein sequence ID" value="KAI5343723.1"/>
    <property type="molecule type" value="Genomic_DNA"/>
</dbReference>